<evidence type="ECO:0000256" key="11">
    <source>
        <dbReference type="SAM" id="Coils"/>
    </source>
</evidence>
<evidence type="ECO:0000256" key="6">
    <source>
        <dbReference type="ARBA" id="ARBA00022692"/>
    </source>
</evidence>
<dbReference type="SMART" id="SM00387">
    <property type="entry name" value="HATPase_c"/>
    <property type="match status" value="1"/>
</dbReference>
<evidence type="ECO:0000256" key="13">
    <source>
        <dbReference type="SAM" id="Phobius"/>
    </source>
</evidence>
<dbReference type="InterPro" id="IPR003594">
    <property type="entry name" value="HATPase_dom"/>
</dbReference>
<evidence type="ECO:0000256" key="7">
    <source>
        <dbReference type="ARBA" id="ARBA00022777"/>
    </source>
</evidence>
<evidence type="ECO:0000256" key="8">
    <source>
        <dbReference type="ARBA" id="ARBA00022989"/>
    </source>
</evidence>
<keyword evidence="6 13" id="KW-0812">Transmembrane</keyword>
<dbReference type="InterPro" id="IPR036890">
    <property type="entry name" value="HATPase_C_sf"/>
</dbReference>
<dbReference type="RefSeq" id="WP_136433579.1">
    <property type="nucleotide sequence ID" value="NZ_JBHSNS010000005.1"/>
</dbReference>
<dbReference type="CDD" id="cd06225">
    <property type="entry name" value="HAMP"/>
    <property type="match status" value="1"/>
</dbReference>
<comment type="caution">
    <text evidence="16">The sequence shown here is derived from an EMBL/GenBank/DDBJ whole genome shotgun (WGS) entry which is preliminary data.</text>
</comment>
<keyword evidence="4" id="KW-0597">Phosphoprotein</keyword>
<dbReference type="CDD" id="cd00082">
    <property type="entry name" value="HisKA"/>
    <property type="match status" value="1"/>
</dbReference>
<dbReference type="CDD" id="cd00075">
    <property type="entry name" value="HATPase"/>
    <property type="match status" value="1"/>
</dbReference>
<comment type="catalytic activity">
    <reaction evidence="1">
        <text>ATP + protein L-histidine = ADP + protein N-phospho-L-histidine.</text>
        <dbReference type="EC" id="2.7.13.3"/>
    </reaction>
</comment>
<dbReference type="InterPro" id="IPR003661">
    <property type="entry name" value="HisK_dim/P_dom"/>
</dbReference>
<dbReference type="PANTHER" id="PTHR45436:SF5">
    <property type="entry name" value="SENSOR HISTIDINE KINASE TRCS"/>
    <property type="match status" value="1"/>
</dbReference>
<proteinExistence type="predicted"/>
<keyword evidence="5" id="KW-0808">Transferase</keyword>
<dbReference type="SMART" id="SM00388">
    <property type="entry name" value="HisKA"/>
    <property type="match status" value="1"/>
</dbReference>
<feature type="region of interest" description="Disordered" evidence="12">
    <location>
        <begin position="432"/>
        <end position="461"/>
    </location>
</feature>
<feature type="domain" description="HAMP" evidence="15">
    <location>
        <begin position="177"/>
        <end position="229"/>
    </location>
</feature>
<dbReference type="Gene3D" id="3.30.565.10">
    <property type="entry name" value="Histidine kinase-like ATPase, C-terminal domain"/>
    <property type="match status" value="1"/>
</dbReference>
<keyword evidence="11" id="KW-0175">Coiled coil</keyword>
<protein>
    <recommendedName>
        <fullName evidence="3">histidine kinase</fullName>
        <ecNumber evidence="3">2.7.13.3</ecNumber>
    </recommendedName>
</protein>
<feature type="domain" description="Histidine kinase" evidence="14">
    <location>
        <begin position="237"/>
        <end position="452"/>
    </location>
</feature>
<dbReference type="PRINTS" id="PR00344">
    <property type="entry name" value="BCTRLSENSOR"/>
</dbReference>
<dbReference type="InterPro" id="IPR050428">
    <property type="entry name" value="TCS_sensor_his_kinase"/>
</dbReference>
<comment type="subcellular location">
    <subcellularLocation>
        <location evidence="2">Cell membrane</location>
    </subcellularLocation>
</comment>
<reference evidence="17" key="1">
    <citation type="journal article" date="2019" name="Int. J. Syst. Evol. Microbiol.">
        <title>The Global Catalogue of Microorganisms (GCM) 10K type strain sequencing project: providing services to taxonomists for standard genome sequencing and annotation.</title>
        <authorList>
            <consortium name="The Broad Institute Genomics Platform"/>
            <consortium name="The Broad Institute Genome Sequencing Center for Infectious Disease"/>
            <person name="Wu L."/>
            <person name="Ma J."/>
        </authorList>
    </citation>
    <scope>NUCLEOTIDE SEQUENCE [LARGE SCALE GENOMIC DNA]</scope>
    <source>
        <strain evidence="17">YIM 94188</strain>
    </source>
</reference>
<dbReference type="PANTHER" id="PTHR45436">
    <property type="entry name" value="SENSOR HISTIDINE KINASE YKOH"/>
    <property type="match status" value="1"/>
</dbReference>
<evidence type="ECO:0000313" key="16">
    <source>
        <dbReference type="EMBL" id="MFC5729739.1"/>
    </source>
</evidence>
<dbReference type="EMBL" id="JBHSNS010000005">
    <property type="protein sequence ID" value="MFC5729739.1"/>
    <property type="molecule type" value="Genomic_DNA"/>
</dbReference>
<dbReference type="InterPro" id="IPR005467">
    <property type="entry name" value="His_kinase_dom"/>
</dbReference>
<name>A0ABW0ZJG8_9ACTN</name>
<evidence type="ECO:0000256" key="2">
    <source>
        <dbReference type="ARBA" id="ARBA00004236"/>
    </source>
</evidence>
<dbReference type="InterPro" id="IPR036097">
    <property type="entry name" value="HisK_dim/P_sf"/>
</dbReference>
<gene>
    <name evidence="16" type="ORF">ACFPQB_12495</name>
</gene>
<evidence type="ECO:0000259" key="15">
    <source>
        <dbReference type="PROSITE" id="PS50885"/>
    </source>
</evidence>
<sequence length="461" mass="48963">MERRVRLVVGLLLLTTVLSLSVPLALTLAERRTSRLAVERDRQLAVLAEEAASGDATQLVERYHAVYGEPVLVVDADGRVIAAAGELDPSSPEVAESIRLGLLDDPSRPLPLVFPWTTADPLRGSTSTEGGEVATLALTRIGTEHAARDVLRYWAVLVVVGVALLLAAAVLTRALSRWAMRPVHSLEETARSIARGGQGAAVLATGPAELQELVAEFNRMVAAVQRSLDQQRRLVADASHQLRNPLAAIRLRADNLRTHLAETGVRTHAGLLRELDRLERLLDQLLSLARAQEAANTLAAGQASATDTAPLDDVVLDRIEAWGPVAQEHEQRLTVAGALPSVPVPRDDLGQVLDVLLDNATRYAGRGAVITVTAHADDGVHCVVADDGPGLPADDWHRATERFWRGSTSGDGSGLGLSIAREIVAARQGTLRIRPGDNGTGTIAEARLGPGSEPSGDGTQP</sequence>
<evidence type="ECO:0000256" key="3">
    <source>
        <dbReference type="ARBA" id="ARBA00012438"/>
    </source>
</evidence>
<evidence type="ECO:0000256" key="4">
    <source>
        <dbReference type="ARBA" id="ARBA00022553"/>
    </source>
</evidence>
<dbReference type="EC" id="2.7.13.3" evidence="3"/>
<organism evidence="16 17">
    <name type="scientific">Nocardioides vastitatis</name>
    <dbReference type="NCBI Taxonomy" id="2568655"/>
    <lineage>
        <taxon>Bacteria</taxon>
        <taxon>Bacillati</taxon>
        <taxon>Actinomycetota</taxon>
        <taxon>Actinomycetes</taxon>
        <taxon>Propionibacteriales</taxon>
        <taxon>Nocardioidaceae</taxon>
        <taxon>Nocardioides</taxon>
    </lineage>
</organism>
<dbReference type="Pfam" id="PF00672">
    <property type="entry name" value="HAMP"/>
    <property type="match status" value="1"/>
</dbReference>
<feature type="transmembrane region" description="Helical" evidence="13">
    <location>
        <begin position="151"/>
        <end position="171"/>
    </location>
</feature>
<keyword evidence="7 16" id="KW-0418">Kinase</keyword>
<dbReference type="Pfam" id="PF00512">
    <property type="entry name" value="HisKA"/>
    <property type="match status" value="1"/>
</dbReference>
<evidence type="ECO:0000256" key="1">
    <source>
        <dbReference type="ARBA" id="ARBA00000085"/>
    </source>
</evidence>
<accession>A0ABW0ZJG8</accession>
<evidence type="ECO:0000256" key="10">
    <source>
        <dbReference type="ARBA" id="ARBA00023136"/>
    </source>
</evidence>
<evidence type="ECO:0000256" key="12">
    <source>
        <dbReference type="SAM" id="MobiDB-lite"/>
    </source>
</evidence>
<keyword evidence="8 13" id="KW-1133">Transmembrane helix</keyword>
<keyword evidence="10 13" id="KW-0472">Membrane</keyword>
<dbReference type="GO" id="GO:0016301">
    <property type="term" value="F:kinase activity"/>
    <property type="evidence" value="ECO:0007669"/>
    <property type="project" value="UniProtKB-KW"/>
</dbReference>
<dbReference type="Pfam" id="PF02518">
    <property type="entry name" value="HATPase_c"/>
    <property type="match status" value="1"/>
</dbReference>
<evidence type="ECO:0000256" key="9">
    <source>
        <dbReference type="ARBA" id="ARBA00023012"/>
    </source>
</evidence>
<keyword evidence="9" id="KW-0902">Two-component regulatory system</keyword>
<dbReference type="PROSITE" id="PS50885">
    <property type="entry name" value="HAMP"/>
    <property type="match status" value="1"/>
</dbReference>
<dbReference type="PROSITE" id="PS50109">
    <property type="entry name" value="HIS_KIN"/>
    <property type="match status" value="1"/>
</dbReference>
<dbReference type="SUPFAM" id="SSF158472">
    <property type="entry name" value="HAMP domain-like"/>
    <property type="match status" value="1"/>
</dbReference>
<dbReference type="InterPro" id="IPR003660">
    <property type="entry name" value="HAMP_dom"/>
</dbReference>
<evidence type="ECO:0000313" key="17">
    <source>
        <dbReference type="Proteomes" id="UP001596072"/>
    </source>
</evidence>
<keyword evidence="17" id="KW-1185">Reference proteome</keyword>
<dbReference type="Proteomes" id="UP001596072">
    <property type="component" value="Unassembled WGS sequence"/>
</dbReference>
<dbReference type="SMART" id="SM00304">
    <property type="entry name" value="HAMP"/>
    <property type="match status" value="1"/>
</dbReference>
<evidence type="ECO:0000259" key="14">
    <source>
        <dbReference type="PROSITE" id="PS50109"/>
    </source>
</evidence>
<dbReference type="Gene3D" id="6.10.340.10">
    <property type="match status" value="1"/>
</dbReference>
<dbReference type="Gene3D" id="1.10.287.130">
    <property type="match status" value="1"/>
</dbReference>
<dbReference type="InterPro" id="IPR004358">
    <property type="entry name" value="Sig_transdc_His_kin-like_C"/>
</dbReference>
<evidence type="ECO:0000256" key="5">
    <source>
        <dbReference type="ARBA" id="ARBA00022679"/>
    </source>
</evidence>
<dbReference type="SUPFAM" id="SSF47384">
    <property type="entry name" value="Homodimeric domain of signal transducing histidine kinase"/>
    <property type="match status" value="1"/>
</dbReference>
<dbReference type="SUPFAM" id="SSF55874">
    <property type="entry name" value="ATPase domain of HSP90 chaperone/DNA topoisomerase II/histidine kinase"/>
    <property type="match status" value="1"/>
</dbReference>
<feature type="coiled-coil region" evidence="11">
    <location>
        <begin position="268"/>
        <end position="295"/>
    </location>
</feature>